<dbReference type="Proteomes" id="UP000619536">
    <property type="component" value="Unassembled WGS sequence"/>
</dbReference>
<feature type="region of interest" description="Disordered" evidence="7">
    <location>
        <begin position="1331"/>
        <end position="1403"/>
    </location>
</feature>
<evidence type="ECO:0000256" key="7">
    <source>
        <dbReference type="SAM" id="MobiDB-lite"/>
    </source>
</evidence>
<evidence type="ECO:0000313" key="10">
    <source>
        <dbReference type="EMBL" id="GGI14561.1"/>
    </source>
</evidence>
<evidence type="ECO:0000256" key="6">
    <source>
        <dbReference type="PIRSR" id="PIRSR606710-2"/>
    </source>
</evidence>
<dbReference type="Pfam" id="PF04616">
    <property type="entry name" value="Glyco_hydro_43"/>
    <property type="match status" value="1"/>
</dbReference>
<feature type="signal peptide" evidence="9">
    <location>
        <begin position="1"/>
        <end position="20"/>
    </location>
</feature>
<feature type="compositionally biased region" description="Polar residues" evidence="7">
    <location>
        <begin position="1361"/>
        <end position="1381"/>
    </location>
</feature>
<dbReference type="InterPro" id="IPR023296">
    <property type="entry name" value="Glyco_hydro_beta-prop_sf"/>
</dbReference>
<keyword evidence="3" id="KW-0378">Hydrolase</keyword>
<evidence type="ECO:0000256" key="5">
    <source>
        <dbReference type="ARBA" id="ARBA00023295"/>
    </source>
</evidence>
<feature type="transmembrane region" description="Helical" evidence="8">
    <location>
        <begin position="1413"/>
        <end position="1438"/>
    </location>
</feature>
<evidence type="ECO:0000256" key="4">
    <source>
        <dbReference type="ARBA" id="ARBA00023277"/>
    </source>
</evidence>
<evidence type="ECO:0000313" key="11">
    <source>
        <dbReference type="Proteomes" id="UP000619536"/>
    </source>
</evidence>
<keyword evidence="2" id="KW-0624">Polysaccharide degradation</keyword>
<keyword evidence="8" id="KW-0472">Membrane</keyword>
<reference evidence="10" key="2">
    <citation type="submission" date="2020-09" db="EMBL/GenBank/DDBJ databases">
        <authorList>
            <person name="Sun Q."/>
            <person name="Sedlacek I."/>
        </authorList>
    </citation>
    <scope>NUCLEOTIDE SEQUENCE</scope>
    <source>
        <strain evidence="10">CCM 8606</strain>
    </source>
</reference>
<dbReference type="Gene3D" id="1.20.1270.90">
    <property type="entry name" value="AF1782-like"/>
    <property type="match status" value="1"/>
</dbReference>
<dbReference type="InterPro" id="IPR006710">
    <property type="entry name" value="Glyco_hydro_43"/>
</dbReference>
<keyword evidence="4" id="KW-0119">Carbohydrate metabolism</keyword>
<dbReference type="CDD" id="cd08983">
    <property type="entry name" value="GH43_Bt3655-like"/>
    <property type="match status" value="1"/>
</dbReference>
<dbReference type="GO" id="GO:0004553">
    <property type="term" value="F:hydrolase activity, hydrolyzing O-glycosyl compounds"/>
    <property type="evidence" value="ECO:0007669"/>
    <property type="project" value="InterPro"/>
</dbReference>
<organism evidence="10 11">
    <name type="scientific">Galliscardovia ingluviei</name>
    <dbReference type="NCBI Taxonomy" id="1769422"/>
    <lineage>
        <taxon>Bacteria</taxon>
        <taxon>Bacillati</taxon>
        <taxon>Actinomycetota</taxon>
        <taxon>Actinomycetes</taxon>
        <taxon>Bifidobacteriales</taxon>
        <taxon>Bifidobacteriaceae</taxon>
        <taxon>Galliscardovia</taxon>
    </lineage>
</organism>
<evidence type="ECO:0000256" key="2">
    <source>
        <dbReference type="ARBA" id="ARBA00022651"/>
    </source>
</evidence>
<dbReference type="InterPro" id="IPR052176">
    <property type="entry name" value="Glycosyl_Hydrlase_43_Enz"/>
</dbReference>
<evidence type="ECO:0008006" key="12">
    <source>
        <dbReference type="Google" id="ProtNLM"/>
    </source>
</evidence>
<name>A0A8J3APS0_9BIFI</name>
<dbReference type="CDD" id="cd18828">
    <property type="entry name" value="GH43_BT3675-like"/>
    <property type="match status" value="1"/>
</dbReference>
<reference evidence="10" key="1">
    <citation type="journal article" date="2014" name="Int. J. Syst. Evol. Microbiol.">
        <title>Complete genome sequence of Corynebacterium casei LMG S-19264T (=DSM 44701T), isolated from a smear-ripened cheese.</title>
        <authorList>
            <consortium name="US DOE Joint Genome Institute (JGI-PGF)"/>
            <person name="Walter F."/>
            <person name="Albersmeier A."/>
            <person name="Kalinowski J."/>
            <person name="Ruckert C."/>
        </authorList>
    </citation>
    <scope>NUCLEOTIDE SEQUENCE</scope>
    <source>
        <strain evidence="10">CCM 8606</strain>
    </source>
</reference>
<keyword evidence="2" id="KW-0858">Xylan degradation</keyword>
<evidence type="ECO:0000256" key="8">
    <source>
        <dbReference type="SAM" id="Phobius"/>
    </source>
</evidence>
<accession>A0A8J3APS0</accession>
<comment type="similarity">
    <text evidence="1">Belongs to the glycosyl hydrolase 43 family.</text>
</comment>
<comment type="caution">
    <text evidence="10">The sequence shown here is derived from an EMBL/GenBank/DDBJ whole genome shotgun (WGS) entry which is preliminary data.</text>
</comment>
<dbReference type="RefSeq" id="WP_188355289.1">
    <property type="nucleotide sequence ID" value="NZ_BMDH01000002.1"/>
</dbReference>
<keyword evidence="8" id="KW-0812">Transmembrane</keyword>
<gene>
    <name evidence="10" type="ORF">GCM10007377_11550</name>
</gene>
<keyword evidence="9" id="KW-0732">Signal</keyword>
<dbReference type="GO" id="GO:0045493">
    <property type="term" value="P:xylan catabolic process"/>
    <property type="evidence" value="ECO:0007669"/>
    <property type="project" value="UniProtKB-KW"/>
</dbReference>
<evidence type="ECO:0000256" key="3">
    <source>
        <dbReference type="ARBA" id="ARBA00022801"/>
    </source>
</evidence>
<dbReference type="EMBL" id="BMDH01000002">
    <property type="protein sequence ID" value="GGI14561.1"/>
    <property type="molecule type" value="Genomic_DNA"/>
</dbReference>
<feature type="compositionally biased region" description="Gly residues" evidence="7">
    <location>
        <begin position="1334"/>
        <end position="1349"/>
    </location>
</feature>
<dbReference type="Pfam" id="PF13385">
    <property type="entry name" value="Laminin_G_3"/>
    <property type="match status" value="2"/>
</dbReference>
<evidence type="ECO:0000256" key="9">
    <source>
        <dbReference type="SAM" id="SignalP"/>
    </source>
</evidence>
<dbReference type="Gene3D" id="2.115.10.20">
    <property type="entry name" value="Glycosyl hydrolase domain, family 43"/>
    <property type="match status" value="2"/>
</dbReference>
<keyword evidence="11" id="KW-1185">Reference proteome</keyword>
<proteinExistence type="inferred from homology"/>
<keyword evidence="8" id="KW-1133">Transmembrane helix</keyword>
<dbReference type="PANTHER" id="PTHR43772:SF2">
    <property type="entry name" value="PUTATIVE (AFU_ORTHOLOGUE AFUA_2G04480)-RELATED"/>
    <property type="match status" value="1"/>
</dbReference>
<dbReference type="SUPFAM" id="SSF49899">
    <property type="entry name" value="Concanavalin A-like lectins/glucanases"/>
    <property type="match status" value="2"/>
</dbReference>
<dbReference type="PANTHER" id="PTHR43772">
    <property type="entry name" value="ENDO-1,4-BETA-XYLANASE"/>
    <property type="match status" value="1"/>
</dbReference>
<feature type="chain" id="PRO_5039631757" description="Glycosyl hydrolase family 43" evidence="9">
    <location>
        <begin position="21"/>
        <end position="1444"/>
    </location>
</feature>
<protein>
    <recommendedName>
        <fullName evidence="12">Glycosyl hydrolase family 43</fullName>
    </recommendedName>
</protein>
<dbReference type="SUPFAM" id="SSF75005">
    <property type="entry name" value="Arabinanase/levansucrase/invertase"/>
    <property type="match status" value="2"/>
</dbReference>
<feature type="compositionally biased region" description="Polar residues" evidence="7">
    <location>
        <begin position="1392"/>
        <end position="1403"/>
    </location>
</feature>
<evidence type="ECO:0000256" key="1">
    <source>
        <dbReference type="ARBA" id="ARBA00009865"/>
    </source>
</evidence>
<dbReference type="InterPro" id="IPR013320">
    <property type="entry name" value="ConA-like_dom_sf"/>
</dbReference>
<keyword evidence="5" id="KW-0326">Glycosidase</keyword>
<sequence>MKGKRINAVIGAFAALPMLAAGFIMSPLHSYAAQSDTVPTDGLVAAYDFADGKGTTVTDTTGNGHNGTVRGVADWGKGVLNFTGNTNVALPADVLQGASAVTVSVQAKPDSQALNRNNFLFNIGGKGTSQNGGTGQFFVSTNNHKATITKTNWQGEQNASSPSAFKADWQSVIATLAPNQGSATSTLTLYVDGKQVAQNTSSQANFADLKDFSKTAIGDSAYDEDANFTGTISNVRLYNRAISAQEAQSIAQADAEEVVEEAKGADTGGDTTQPETPVEPIDAHGYLWLHFGTTDYEKVYFGYSEDGVSWQKLNNNKPIMQLDNGTKGLRDPHILKLQQPDNQGNKYVMLGTDLHAEGSAPGGSWDQINASKYLVVAKSKDLVSWTKPELVSTGLEGKVGNAWAPEAIYDPQTKDYAVYWASRDLTTGDTTALKVYKAHTSDFTSFDNPQIWIDQSSADIHNIIDTTIVQGADGDYYRFSTSDWYTVIDTAPSLDGKWTRLVERDSDINNGKSIVTGDTVIGTSNSGLSNHIEGLTVYQLPNGKWMVMGDSQGYTGWSIDRLSDIKKGKTFTKAATSFDQRFRHGTVMPLTADEQAAVLEAYGAKPVVPVEPDEQGAGPIAQYTFEDSKGTDSIGKYDLVFHGNAKVTADTTETERSPQSKVLQLDGSNGTYAQFPSEVFDRRNKLTIAMDVTSQINANQFTFTFGQDSNVYYFLKYNNSGELGSRITTNSYQHEAAANTRLSGNGAWHCVTIVLDDTTMKVYVDGVLSAQNEDTGITVTQLGTDLNAFLGKSLYPDPYFKGAFDNITIWNRALSSDEIAQHDNAPMIAGATVGTVPTADQAADLRGTDNHSAVRTVVDQQTHTITSAVNRRADITAVPVSLTAGWQGVSISVDGKPFDNGTPLDMSKDHTVTATLSDASASDKTEQWTLKAATVSNNPVLPGQYADPDIDYFDGKFWIYPTTDGFSGWSGNYFHAFSSPDLQNWTDEGVILDVNRDHQPTTDGNENTTISPWSVGSAWAPTIEKKHGKYYFYYCAKFPNGESAIGVAVADNPAGPYRAAEQPLVTRSMEGVSVGQAIDPSIFTDTDGTSYILYGNGSPAIAQLGDDMMSIVPGTVKRVNGLRDFRESVVVSVHDGKYHWTWSCDDAGSPNYHVNYGVSDSLRNADGSFGPTTYVGTLIEKDSSLGIQGTAHQSDVHVTDADGKERWILAYHRHYTPLGVFNSGLGYHRETALDELHFDAQGNFATVKPSDEGVGAIRMADGEKLAQAIQAAGTIGSENDGYTATSWDTFVAARTAAISEYERLQNHGAAQVDVDRAAQALTTSFAALKKVDAGGNGSTGTDGSTGTGGSTEEPGKDEGSQTDPSDQPSGETGDANDNSGDQDGDANHNSHDGTQYDSESGYTQSQHASHASLASTGVSIVAIAVILLCSIAIGIALISARGRA</sequence>
<feature type="site" description="Important for catalytic activity, responsible for pKa modulation of the active site Glu and correct orientation of both the proton donor and substrate" evidence="6">
    <location>
        <position position="1079"/>
    </location>
</feature>
<dbReference type="Gene3D" id="2.60.120.200">
    <property type="match status" value="2"/>
</dbReference>